<dbReference type="Proteomes" id="UP001556220">
    <property type="component" value="Unassembled WGS sequence"/>
</dbReference>
<accession>A0ABV3QFR8</accession>
<comment type="caution">
    <text evidence="1">The sequence shown here is derived from an EMBL/GenBank/DDBJ whole genome shotgun (WGS) entry which is preliminary data.</text>
</comment>
<evidence type="ECO:0000313" key="1">
    <source>
        <dbReference type="EMBL" id="MEW9572640.1"/>
    </source>
</evidence>
<gene>
    <name evidence="1" type="ORF">ABQJ54_12850</name>
</gene>
<organism evidence="1 2">
    <name type="scientific">Rhodanobacter lycopersici</name>
    <dbReference type="NCBI Taxonomy" id="3162487"/>
    <lineage>
        <taxon>Bacteria</taxon>
        <taxon>Pseudomonadati</taxon>
        <taxon>Pseudomonadota</taxon>
        <taxon>Gammaproteobacteria</taxon>
        <taxon>Lysobacterales</taxon>
        <taxon>Rhodanobacteraceae</taxon>
        <taxon>Rhodanobacter</taxon>
    </lineage>
</organism>
<dbReference type="PROSITE" id="PS51257">
    <property type="entry name" value="PROKAR_LIPOPROTEIN"/>
    <property type="match status" value="1"/>
</dbReference>
<keyword evidence="2" id="KW-1185">Reference proteome</keyword>
<evidence type="ECO:0000313" key="2">
    <source>
        <dbReference type="Proteomes" id="UP001556220"/>
    </source>
</evidence>
<proteinExistence type="predicted"/>
<sequence>MRRFLSACLISAALLGGSCVLTGCVMVAPRPVHVWVPGYWGPGHVWVGGHWRYR</sequence>
<name>A0ABV3QFR8_9GAMM</name>
<evidence type="ECO:0008006" key="3">
    <source>
        <dbReference type="Google" id="ProtNLM"/>
    </source>
</evidence>
<reference evidence="1 2" key="1">
    <citation type="submission" date="2024-06" db="EMBL/GenBank/DDBJ databases">
        <authorList>
            <person name="Woo H."/>
        </authorList>
    </citation>
    <scope>NUCLEOTIDE SEQUENCE [LARGE SCALE GENOMIC DNA]</scope>
    <source>
        <strain evidence="1 2">Si-c</strain>
    </source>
</reference>
<protein>
    <recommendedName>
        <fullName evidence="3">YXWGXW repeat-containing protein</fullName>
    </recommendedName>
</protein>
<dbReference type="RefSeq" id="WP_367854707.1">
    <property type="nucleotide sequence ID" value="NZ_JBFOHK010000003.1"/>
</dbReference>
<dbReference type="EMBL" id="JBFOHK010000003">
    <property type="protein sequence ID" value="MEW9572640.1"/>
    <property type="molecule type" value="Genomic_DNA"/>
</dbReference>